<dbReference type="SUPFAM" id="SSF53790">
    <property type="entry name" value="Tetrapyrrole methylase"/>
    <property type="match status" value="1"/>
</dbReference>
<dbReference type="Gene3D" id="3.30.950.10">
    <property type="entry name" value="Methyltransferase, Cobalt-precorrin-4 Transmethylase, Domain 2"/>
    <property type="match status" value="1"/>
</dbReference>
<dbReference type="PANTHER" id="PTHR43467">
    <property type="entry name" value="COBALT-PRECORRIN-2 C(20)-METHYLTRANSFERASE"/>
    <property type="match status" value="1"/>
</dbReference>
<name>A0A6B3C8V2_9ACTN</name>
<evidence type="ECO:0000259" key="3">
    <source>
        <dbReference type="Pfam" id="PF00590"/>
    </source>
</evidence>
<feature type="non-terminal residue" evidence="4">
    <location>
        <position position="1"/>
    </location>
</feature>
<dbReference type="EMBL" id="JAAGLU010000651">
    <property type="protein sequence ID" value="NEC93255.1"/>
    <property type="molecule type" value="Genomic_DNA"/>
</dbReference>
<evidence type="ECO:0000313" key="4">
    <source>
        <dbReference type="EMBL" id="NEC93255.1"/>
    </source>
</evidence>
<dbReference type="InterPro" id="IPR035996">
    <property type="entry name" value="4pyrrol_Methylase_sf"/>
</dbReference>
<dbReference type="InterPro" id="IPR014776">
    <property type="entry name" value="4pyrrole_Mease_sub2"/>
</dbReference>
<evidence type="ECO:0000256" key="1">
    <source>
        <dbReference type="ARBA" id="ARBA00004953"/>
    </source>
</evidence>
<comment type="caution">
    <text evidence="4">The sequence shown here is derived from an EMBL/GenBank/DDBJ whole genome shotgun (WGS) entry which is preliminary data.</text>
</comment>
<dbReference type="GO" id="GO:0009236">
    <property type="term" value="P:cobalamin biosynthetic process"/>
    <property type="evidence" value="ECO:0007669"/>
    <property type="project" value="UniProtKB-KW"/>
</dbReference>
<dbReference type="Pfam" id="PF00590">
    <property type="entry name" value="TP_methylase"/>
    <property type="match status" value="1"/>
</dbReference>
<dbReference type="AlphaFoldDB" id="A0A6B3C8V2"/>
<dbReference type="InterPro" id="IPR000878">
    <property type="entry name" value="4pyrrol_Mease"/>
</dbReference>
<protein>
    <submittedName>
        <fullName evidence="4">Precorrin-6A synthase (Deacetylating)</fullName>
        <ecNumber evidence="4">2.1.1.152</ecNumber>
    </submittedName>
</protein>
<reference evidence="4" key="1">
    <citation type="submission" date="2020-01" db="EMBL/GenBank/DDBJ databases">
        <title>Insect and environment-associated Actinomycetes.</title>
        <authorList>
            <person name="Currrie C."/>
            <person name="Chevrette M."/>
            <person name="Carlson C."/>
            <person name="Stubbendieck R."/>
            <person name="Wendt-Pienkowski E."/>
        </authorList>
    </citation>
    <scope>NUCLEOTIDE SEQUENCE</scope>
    <source>
        <strain evidence="4">SID12501</strain>
    </source>
</reference>
<proteinExistence type="predicted"/>
<keyword evidence="4" id="KW-0808">Transferase</keyword>
<dbReference type="GO" id="GO:0043819">
    <property type="term" value="F:precorrin-6A synthase (deacetylating) activity"/>
    <property type="evidence" value="ECO:0007669"/>
    <property type="project" value="UniProtKB-EC"/>
</dbReference>
<dbReference type="RefSeq" id="WP_164325211.1">
    <property type="nucleotide sequence ID" value="NZ_JAAGLU010000651.1"/>
</dbReference>
<keyword evidence="2" id="KW-0169">Cobalamin biosynthesis</keyword>
<dbReference type="EC" id="2.1.1.152" evidence="4"/>
<comment type="pathway">
    <text evidence="1">Cofactor biosynthesis; adenosylcobalamin biosynthesis.</text>
</comment>
<dbReference type="GO" id="GO:0032259">
    <property type="term" value="P:methylation"/>
    <property type="evidence" value="ECO:0007669"/>
    <property type="project" value="UniProtKB-KW"/>
</dbReference>
<organism evidence="4">
    <name type="scientific">Streptomyces sp. SID12501</name>
    <dbReference type="NCBI Taxonomy" id="2706042"/>
    <lineage>
        <taxon>Bacteria</taxon>
        <taxon>Bacillati</taxon>
        <taxon>Actinomycetota</taxon>
        <taxon>Actinomycetes</taxon>
        <taxon>Kitasatosporales</taxon>
        <taxon>Streptomycetaceae</taxon>
        <taxon>Streptomyces</taxon>
    </lineage>
</organism>
<dbReference type="PANTHER" id="PTHR43467:SF1">
    <property type="entry name" value="PRECORRIN-6A SYNTHASE [DEACETYLATING]"/>
    <property type="match status" value="1"/>
</dbReference>
<gene>
    <name evidence="4" type="ORF">G3I71_47740</name>
</gene>
<keyword evidence="4" id="KW-0489">Methyltransferase</keyword>
<sequence>HEVVPGISSVSALLARHRTNLNRVGRPVQITTGRRLAEGWPQDVDDVVVMLDARHAFTAHLDQDRFIYWGAYVGTPDEILVSGKLADVAGRIEELRTEARVRKGWIMDTYLLRRP</sequence>
<evidence type="ECO:0000256" key="2">
    <source>
        <dbReference type="ARBA" id="ARBA00022573"/>
    </source>
</evidence>
<feature type="domain" description="Tetrapyrrole methylase" evidence="3">
    <location>
        <begin position="2"/>
        <end position="88"/>
    </location>
</feature>
<accession>A0A6B3C8V2</accession>